<dbReference type="SUPFAM" id="SSF47807">
    <property type="entry name" value="5' to 3' exonuclease, C-terminal subdomain"/>
    <property type="match status" value="1"/>
</dbReference>
<protein>
    <submittedName>
        <fullName evidence="3">Single-stranded DNA endonuclease family protein</fullName>
    </submittedName>
</protein>
<keyword evidence="3" id="KW-0255">Endonuclease</keyword>
<dbReference type="Pfam" id="PF00867">
    <property type="entry name" value="XPG_I"/>
    <property type="match status" value="1"/>
</dbReference>
<evidence type="ECO:0000313" key="3">
    <source>
        <dbReference type="EMBL" id="GFY84231.1"/>
    </source>
</evidence>
<dbReference type="InterPro" id="IPR006084">
    <property type="entry name" value="XPG/Rad2"/>
</dbReference>
<keyword evidence="4" id="KW-1185">Reference proteome</keyword>
<dbReference type="InterPro" id="IPR029060">
    <property type="entry name" value="PIN-like_dom_sf"/>
</dbReference>
<proteinExistence type="predicted"/>
<dbReference type="PANTHER" id="PTHR11081">
    <property type="entry name" value="FLAP ENDONUCLEASE FAMILY MEMBER"/>
    <property type="match status" value="1"/>
</dbReference>
<dbReference type="InterPro" id="IPR036279">
    <property type="entry name" value="5-3_exonuclease_C_sf"/>
</dbReference>
<feature type="region of interest" description="Disordered" evidence="1">
    <location>
        <begin position="455"/>
        <end position="476"/>
    </location>
</feature>
<dbReference type="EMBL" id="BJWL01000003">
    <property type="protein sequence ID" value="GFY84231.1"/>
    <property type="molecule type" value="Genomic_DNA"/>
</dbReference>
<dbReference type="AlphaFoldDB" id="A0A7J0ECN1"/>
<dbReference type="OrthoDB" id="2959108at2759"/>
<comment type="caution">
    <text evidence="3">The sequence shown here is derived from an EMBL/GenBank/DDBJ whole genome shotgun (WGS) entry which is preliminary data.</text>
</comment>
<dbReference type="GO" id="GO:0017108">
    <property type="term" value="F:5'-flap endonuclease activity"/>
    <property type="evidence" value="ECO:0007669"/>
    <property type="project" value="TreeGrafter"/>
</dbReference>
<accession>A0A7J0ECN1</accession>
<keyword evidence="3" id="KW-0540">Nuclease</keyword>
<keyword evidence="3" id="KW-0378">Hydrolase</keyword>
<dbReference type="InterPro" id="IPR016197">
    <property type="entry name" value="Chromo-like_dom_sf"/>
</dbReference>
<reference evidence="3 4" key="1">
    <citation type="submission" date="2019-07" db="EMBL/GenBank/DDBJ databases">
        <title>De Novo Assembly of kiwifruit Actinidia rufa.</title>
        <authorList>
            <person name="Sugita-Konishi S."/>
            <person name="Sato K."/>
            <person name="Mori E."/>
            <person name="Abe Y."/>
            <person name="Kisaki G."/>
            <person name="Hamano K."/>
            <person name="Suezawa K."/>
            <person name="Otani M."/>
            <person name="Fukuda T."/>
            <person name="Manabe T."/>
            <person name="Gomi K."/>
            <person name="Tabuchi M."/>
            <person name="Akimitsu K."/>
            <person name="Kataoka I."/>
        </authorList>
    </citation>
    <scope>NUCLEOTIDE SEQUENCE [LARGE SCALE GENOMIC DNA]</scope>
    <source>
        <strain evidence="4">cv. Fuchu</strain>
    </source>
</reference>
<evidence type="ECO:0000256" key="1">
    <source>
        <dbReference type="SAM" id="MobiDB-lite"/>
    </source>
</evidence>
<evidence type="ECO:0000259" key="2">
    <source>
        <dbReference type="SMART" id="SM00484"/>
    </source>
</evidence>
<feature type="domain" description="XPG-I" evidence="2">
    <location>
        <begin position="144"/>
        <end position="214"/>
    </location>
</feature>
<dbReference type="SUPFAM" id="SSF88723">
    <property type="entry name" value="PIN domain-like"/>
    <property type="match status" value="1"/>
</dbReference>
<dbReference type="SUPFAM" id="SSF54160">
    <property type="entry name" value="Chromo domain-like"/>
    <property type="match status" value="1"/>
</dbReference>
<gene>
    <name evidence="3" type="ORF">Acr_03g0010050</name>
</gene>
<name>A0A7J0ECN1_9ERIC</name>
<dbReference type="CDD" id="cd09900">
    <property type="entry name" value="H3TH_XPG-like"/>
    <property type="match status" value="1"/>
</dbReference>
<organism evidence="3 4">
    <name type="scientific">Actinidia rufa</name>
    <dbReference type="NCBI Taxonomy" id="165716"/>
    <lineage>
        <taxon>Eukaryota</taxon>
        <taxon>Viridiplantae</taxon>
        <taxon>Streptophyta</taxon>
        <taxon>Embryophyta</taxon>
        <taxon>Tracheophyta</taxon>
        <taxon>Spermatophyta</taxon>
        <taxon>Magnoliopsida</taxon>
        <taxon>eudicotyledons</taxon>
        <taxon>Gunneridae</taxon>
        <taxon>Pentapetalae</taxon>
        <taxon>asterids</taxon>
        <taxon>Ericales</taxon>
        <taxon>Actinidiaceae</taxon>
        <taxon>Actinidia</taxon>
    </lineage>
</organism>
<dbReference type="Gene3D" id="1.10.150.20">
    <property type="entry name" value="5' to 3' exonuclease, C-terminal subdomain"/>
    <property type="match status" value="1"/>
</dbReference>
<sequence length="639" mass="71093">MKELMVGARRLLGNRVVSIRMDMRQAEGKDGGEKPLGYSRIVQENSTSSSSPCQQIALFPQGQALPQGSLSPPQSSHCFELNCSLIFVTDGSIPAIKLSTYRRRLKTGTEAPQDERDSHKVSSLRRNMGSEFSRIVKEAKLLGAALGIPCLNGVEEAEAQCAVLNSESLCDGCFSSDSDIFLFGARTVFRDICLGEGGYVVCYEMADIERKLGFGRNSLITLAILLGSDYSPGVRGFGPRDSYAFQPGLQESACRIVKSVGDGTVLQQIALEGLSFAKNIKGSRKQGHIIRCSYKDNGSDREMNINGSEHDLHGEEQFLQVIDAYLKPKCHSADSEAVHRVLALHPFQRTKLQQICAQFFEWPPEKTDEYILPKIAERDLRRFANLLSTSSELGVHLPLDQMPVKCPVSGIIKQRQVHGQEYFEVYWEEVHGLNSSVVPADLIKSACPEKILEFEERRAHGKKPNHRKPRPKKSENRAIDLKLQNLLLDIELQSSASQKASLSMEATLMNMNAVTQIDRMNQNLLPYAEPVGNIEKTPTSDCYTINPSVAAMEVIDLLSPSPHAYSRMVSKCQQANVECIEMIELSESETEASPEHTRKVECIEMSELSEPETEASPEHTRKARELRSFLASIREDLSK</sequence>
<dbReference type="PANTHER" id="PTHR11081:SF54">
    <property type="entry name" value="SINGLE-STRAND DNA ENDONUCLEASE 1"/>
    <property type="match status" value="1"/>
</dbReference>
<dbReference type="SMART" id="SM00484">
    <property type="entry name" value="XPGI"/>
    <property type="match status" value="1"/>
</dbReference>
<dbReference type="Pfam" id="PF25386">
    <property type="entry name" value="Chromo_SEND1"/>
    <property type="match status" value="1"/>
</dbReference>
<dbReference type="InterPro" id="IPR057340">
    <property type="entry name" value="Chromo_SEND1"/>
</dbReference>
<dbReference type="Gene3D" id="3.40.50.1010">
    <property type="entry name" value="5'-nuclease"/>
    <property type="match status" value="1"/>
</dbReference>
<dbReference type="InterPro" id="IPR006086">
    <property type="entry name" value="XPG-I_dom"/>
</dbReference>
<dbReference type="PRINTS" id="PR00853">
    <property type="entry name" value="XPGRADSUPER"/>
</dbReference>
<dbReference type="Proteomes" id="UP000585474">
    <property type="component" value="Unassembled WGS sequence"/>
</dbReference>
<evidence type="ECO:0000313" key="4">
    <source>
        <dbReference type="Proteomes" id="UP000585474"/>
    </source>
</evidence>
<feature type="compositionally biased region" description="Basic residues" evidence="1">
    <location>
        <begin position="459"/>
        <end position="471"/>
    </location>
</feature>